<name>A0ABN8IIQ9_9NEOP</name>
<dbReference type="Proteomes" id="UP000837857">
    <property type="component" value="Chromosome 25"/>
</dbReference>
<gene>
    <name evidence="2" type="ORF">IPOD504_LOCUS10511</name>
</gene>
<keyword evidence="3" id="KW-1185">Reference proteome</keyword>
<protein>
    <submittedName>
        <fullName evidence="2">Uncharacterized protein</fullName>
    </submittedName>
</protein>
<reference evidence="2" key="1">
    <citation type="submission" date="2022-03" db="EMBL/GenBank/DDBJ databases">
        <authorList>
            <person name="Martin H S."/>
        </authorList>
    </citation>
    <scope>NUCLEOTIDE SEQUENCE</scope>
</reference>
<dbReference type="Pfam" id="PF15868">
    <property type="entry name" value="MBF2"/>
    <property type="match status" value="1"/>
</dbReference>
<accession>A0ABN8IIQ9</accession>
<evidence type="ECO:0000256" key="1">
    <source>
        <dbReference type="SAM" id="SignalP"/>
    </source>
</evidence>
<organism evidence="2 3">
    <name type="scientific">Iphiclides podalirius</name>
    <name type="common">scarce swallowtail</name>
    <dbReference type="NCBI Taxonomy" id="110791"/>
    <lineage>
        <taxon>Eukaryota</taxon>
        <taxon>Metazoa</taxon>
        <taxon>Ecdysozoa</taxon>
        <taxon>Arthropoda</taxon>
        <taxon>Hexapoda</taxon>
        <taxon>Insecta</taxon>
        <taxon>Pterygota</taxon>
        <taxon>Neoptera</taxon>
        <taxon>Endopterygota</taxon>
        <taxon>Lepidoptera</taxon>
        <taxon>Glossata</taxon>
        <taxon>Ditrysia</taxon>
        <taxon>Papilionoidea</taxon>
        <taxon>Papilionidae</taxon>
        <taxon>Papilioninae</taxon>
        <taxon>Iphiclides</taxon>
    </lineage>
</organism>
<sequence>MRPKVLFVISLCVIYLSTTALSNGDLEAGHTYGTKLIHNGTYEKTGKELKKRSKEIEVKAPHNQRIQAIVVKDWLGDGASHIRAGGVGKRKVSLKLKSPKSRGFKFSVSVYAF</sequence>
<proteinExistence type="predicted"/>
<evidence type="ECO:0000313" key="2">
    <source>
        <dbReference type="EMBL" id="CAH2058252.1"/>
    </source>
</evidence>
<dbReference type="InterPro" id="IPR031734">
    <property type="entry name" value="MBF2"/>
</dbReference>
<feature type="non-terminal residue" evidence="2">
    <location>
        <position position="113"/>
    </location>
</feature>
<keyword evidence="1" id="KW-0732">Signal</keyword>
<feature type="signal peptide" evidence="1">
    <location>
        <begin position="1"/>
        <end position="20"/>
    </location>
</feature>
<dbReference type="EMBL" id="OW152837">
    <property type="protein sequence ID" value="CAH2058252.1"/>
    <property type="molecule type" value="Genomic_DNA"/>
</dbReference>
<evidence type="ECO:0000313" key="3">
    <source>
        <dbReference type="Proteomes" id="UP000837857"/>
    </source>
</evidence>
<feature type="chain" id="PRO_5047278858" evidence="1">
    <location>
        <begin position="21"/>
        <end position="113"/>
    </location>
</feature>